<proteinExistence type="predicted"/>
<evidence type="ECO:0008006" key="4">
    <source>
        <dbReference type="Google" id="ProtNLM"/>
    </source>
</evidence>
<sequence>MNPHQHDEYQRAQWDAYQARQNVSLKDRVMASPVTFGICLAVLCVLPVVAVIVCLRG</sequence>
<feature type="transmembrane region" description="Helical" evidence="1">
    <location>
        <begin position="34"/>
        <end position="55"/>
    </location>
</feature>
<evidence type="ECO:0000313" key="2">
    <source>
        <dbReference type="EMBL" id="MDP9651912.1"/>
    </source>
</evidence>
<evidence type="ECO:0000313" key="3">
    <source>
        <dbReference type="Proteomes" id="UP001229486"/>
    </source>
</evidence>
<reference evidence="2" key="1">
    <citation type="submission" date="2023-07" db="EMBL/GenBank/DDBJ databases">
        <title>Sorghum-associated microbial communities from plants grown in Nebraska, USA.</title>
        <authorList>
            <person name="Schachtman D."/>
        </authorList>
    </citation>
    <scope>NUCLEOTIDE SEQUENCE</scope>
    <source>
        <strain evidence="2">DS1061</strain>
    </source>
</reference>
<gene>
    <name evidence="2" type="ORF">J2793_007387</name>
</gene>
<evidence type="ECO:0000256" key="1">
    <source>
        <dbReference type="SAM" id="Phobius"/>
    </source>
</evidence>
<dbReference type="Proteomes" id="UP001229486">
    <property type="component" value="Unassembled WGS sequence"/>
</dbReference>
<accession>A0AB73IRD3</accession>
<keyword evidence="1" id="KW-0472">Membrane</keyword>
<name>A0AB73IRD3_9BURK</name>
<organism evidence="2 3">
    <name type="scientific">Paraburkholderia caledonica</name>
    <dbReference type="NCBI Taxonomy" id="134536"/>
    <lineage>
        <taxon>Bacteria</taxon>
        <taxon>Pseudomonadati</taxon>
        <taxon>Pseudomonadota</taxon>
        <taxon>Betaproteobacteria</taxon>
        <taxon>Burkholderiales</taxon>
        <taxon>Burkholderiaceae</taxon>
        <taxon>Paraburkholderia</taxon>
    </lineage>
</organism>
<dbReference type="AlphaFoldDB" id="A0AB73IRD3"/>
<dbReference type="RefSeq" id="WP_392396413.1">
    <property type="nucleotide sequence ID" value="NZ_JAURTK010000039.1"/>
</dbReference>
<dbReference type="EMBL" id="JAURTK010000039">
    <property type="protein sequence ID" value="MDP9651912.1"/>
    <property type="molecule type" value="Genomic_DNA"/>
</dbReference>
<keyword evidence="1" id="KW-0812">Transmembrane</keyword>
<protein>
    <recommendedName>
        <fullName evidence="4">TMhelix containing protein</fullName>
    </recommendedName>
</protein>
<comment type="caution">
    <text evidence="2">The sequence shown here is derived from an EMBL/GenBank/DDBJ whole genome shotgun (WGS) entry which is preliminary data.</text>
</comment>
<keyword evidence="1" id="KW-1133">Transmembrane helix</keyword>